<dbReference type="InterPro" id="IPR036420">
    <property type="entry name" value="BRCT_dom_sf"/>
</dbReference>
<dbReference type="SMART" id="SM00248">
    <property type="entry name" value="ANK"/>
    <property type="match status" value="3"/>
</dbReference>
<dbReference type="Proteomes" id="UP000765507">
    <property type="component" value="Unassembled WGS sequence"/>
</dbReference>
<feature type="compositionally biased region" description="Basic and acidic residues" evidence="8">
    <location>
        <begin position="234"/>
        <end position="244"/>
    </location>
</feature>
<dbReference type="PANTHER" id="PTHR24171">
    <property type="entry name" value="ANKYRIN REPEAT DOMAIN-CONTAINING PROTEIN 39-RELATED"/>
    <property type="match status" value="1"/>
</dbReference>
<evidence type="ECO:0000256" key="5">
    <source>
        <dbReference type="ARBA" id="ARBA00023043"/>
    </source>
</evidence>
<feature type="compositionally biased region" description="Polar residues" evidence="8">
    <location>
        <begin position="453"/>
        <end position="490"/>
    </location>
</feature>
<dbReference type="FunFam" id="3.40.50.10190:FF:000019">
    <property type="entry name" value="BRCA1 associated RING domain 1"/>
    <property type="match status" value="1"/>
</dbReference>
<keyword evidence="4" id="KW-0862">Zinc</keyword>
<dbReference type="PRINTS" id="PR01415">
    <property type="entry name" value="ANKYRIN"/>
</dbReference>
<evidence type="ECO:0000256" key="8">
    <source>
        <dbReference type="SAM" id="MobiDB-lite"/>
    </source>
</evidence>
<sequence length="846" mass="93484">RAPRSPCAPPATPPGLPAHAQCFGREPAVGLSGGRYRSSGKMRAALRPRSGNQPAPAGRAVPAPLDMELPAGCWGSTRAALRQLERRLRCSRCMNILKEPVCLGKCEHVFCLACVGDCIGTECPVCHTPAWVQDLQINRQLDNMIQLCSKLRHLLGKDFTDSAEDLFMSVGPDHETRSKKRHIKMWFSPRSRKIRCVLNNSSLQKQNQLVTKGGSIHQGPSSTFDFLPSPPQEKPSKMTKEPPPHRSKKKLKKKSLADINKVWGIEKEKQKEGSGTKGETQDEFKEKTVTFCSQSLVLCSPEPNSTEETIGQEFVTETDLKDGSESHLEMATQVKPTEDKDSSAQVNTTNGFNTEKLLPSENEITPLKRGRQQSISPTISHCKRLRRSDQSADMHSVKQGVCNPEATAMSTVKISPTAEHGTPVHISSPAFKHTGGTLSKTRSSAIFQEINSPSLSKTPSTRFTSNTHNQMETTHSPSFLKKSPSNNTTTKRNHRGETLLHVASIKGDVSAVEHLLKNGADPNVKDHAGWTPLHEACNLGHKKVVELLLQHRALVNTTGYQNDSPLHDAAKNGHVSIVELLLSHGASRHAVNIFGLRPVDYAEAEKMKSVLMLPMKNESYSFSQCSEQASPGHPREGPVALLGSSLNSEQQKSLSKLAAVLKARKCVEFNSTVTHVIIPDDPMRSTIKGMLAILAGCWVLKFEWVKACLQSRICEQEEKYEICGGPRRGRLNQEQLLPKLFDGCYFYFLGTFNHHQKNDLIQLVKAAGGQILVRQPKPDSDVTQTINTVAYHAEPGSDQSFCTQYVIYDVSSKYNPDKIRQGKVWMAPSSWLIDCVMSFQLLPVTK</sequence>
<dbReference type="EMBL" id="JAHGAV010000134">
    <property type="protein sequence ID" value="KAG6930886.1"/>
    <property type="molecule type" value="Genomic_DNA"/>
</dbReference>
<feature type="region of interest" description="Disordered" evidence="8">
    <location>
        <begin position="332"/>
        <end position="354"/>
    </location>
</feature>
<feature type="region of interest" description="Disordered" evidence="8">
    <location>
        <begin position="212"/>
        <end position="255"/>
    </location>
</feature>
<feature type="domain" description="BRCT" evidence="10">
    <location>
        <begin position="736"/>
        <end position="846"/>
    </location>
</feature>
<dbReference type="SMART" id="SM00292">
    <property type="entry name" value="BRCT"/>
    <property type="match status" value="2"/>
</dbReference>
<proteinExistence type="predicted"/>
<feature type="domain" description="RING-type" evidence="9">
    <location>
        <begin position="90"/>
        <end position="127"/>
    </location>
</feature>
<dbReference type="GO" id="GO:0070531">
    <property type="term" value="C:BRCA1-A complex"/>
    <property type="evidence" value="ECO:0007669"/>
    <property type="project" value="TreeGrafter"/>
</dbReference>
<dbReference type="PANTHER" id="PTHR24171:SF8">
    <property type="entry name" value="BRCA1-ASSOCIATED RING DOMAIN PROTEIN 1"/>
    <property type="match status" value="1"/>
</dbReference>
<dbReference type="AlphaFoldDB" id="A0A8T1SP18"/>
<dbReference type="OrthoDB" id="2384350at2759"/>
<dbReference type="Gene3D" id="3.30.40.10">
    <property type="entry name" value="Zinc/RING finger domain, C3HC4 (zinc finger)"/>
    <property type="match status" value="1"/>
</dbReference>
<name>A0A8T1SP18_CHESE</name>
<dbReference type="CDD" id="cd17734">
    <property type="entry name" value="BRCT_Bard1_rpt1"/>
    <property type="match status" value="1"/>
</dbReference>
<dbReference type="GO" id="GO:0004842">
    <property type="term" value="F:ubiquitin-protein transferase activity"/>
    <property type="evidence" value="ECO:0007669"/>
    <property type="project" value="TreeGrafter"/>
</dbReference>
<evidence type="ECO:0000313" key="12">
    <source>
        <dbReference type="Proteomes" id="UP000765507"/>
    </source>
</evidence>
<dbReference type="InterPro" id="IPR002110">
    <property type="entry name" value="Ankyrin_rpt"/>
</dbReference>
<evidence type="ECO:0000256" key="1">
    <source>
        <dbReference type="ARBA" id="ARBA00022723"/>
    </source>
</evidence>
<evidence type="ECO:0000256" key="4">
    <source>
        <dbReference type="ARBA" id="ARBA00022833"/>
    </source>
</evidence>
<keyword evidence="2" id="KW-0677">Repeat</keyword>
<evidence type="ECO:0000259" key="10">
    <source>
        <dbReference type="PROSITE" id="PS50172"/>
    </source>
</evidence>
<evidence type="ECO:0000256" key="2">
    <source>
        <dbReference type="ARBA" id="ARBA00022737"/>
    </source>
</evidence>
<dbReference type="Gene3D" id="3.40.50.10190">
    <property type="entry name" value="BRCT domain"/>
    <property type="match status" value="2"/>
</dbReference>
<dbReference type="InterPro" id="IPR001841">
    <property type="entry name" value="Znf_RING"/>
</dbReference>
<dbReference type="GO" id="GO:0085020">
    <property type="term" value="P:protein K6-linked ubiquitination"/>
    <property type="evidence" value="ECO:0007669"/>
    <property type="project" value="TreeGrafter"/>
</dbReference>
<dbReference type="SUPFAM" id="SSF48403">
    <property type="entry name" value="Ankyrin repeat"/>
    <property type="match status" value="1"/>
</dbReference>
<dbReference type="GO" id="GO:0008270">
    <property type="term" value="F:zinc ion binding"/>
    <property type="evidence" value="ECO:0007669"/>
    <property type="project" value="UniProtKB-KW"/>
</dbReference>
<feature type="compositionally biased region" description="Polar residues" evidence="8">
    <location>
        <begin position="343"/>
        <end position="353"/>
    </location>
</feature>
<dbReference type="InterPro" id="IPR039503">
    <property type="entry name" value="BARD1_Znf-RING"/>
</dbReference>
<organism evidence="11 12">
    <name type="scientific">Chelydra serpentina</name>
    <name type="common">Snapping turtle</name>
    <name type="synonym">Testudo serpentina</name>
    <dbReference type="NCBI Taxonomy" id="8475"/>
    <lineage>
        <taxon>Eukaryota</taxon>
        <taxon>Metazoa</taxon>
        <taxon>Chordata</taxon>
        <taxon>Craniata</taxon>
        <taxon>Vertebrata</taxon>
        <taxon>Euteleostomi</taxon>
        <taxon>Archelosauria</taxon>
        <taxon>Testudinata</taxon>
        <taxon>Testudines</taxon>
        <taxon>Cryptodira</taxon>
        <taxon>Durocryptodira</taxon>
        <taxon>Americhelydia</taxon>
        <taxon>Chelydroidea</taxon>
        <taxon>Chelydridae</taxon>
        <taxon>Chelydra</taxon>
    </lineage>
</organism>
<dbReference type="Pfam" id="PF14835">
    <property type="entry name" value="zf-RING_6"/>
    <property type="match status" value="1"/>
</dbReference>
<feature type="repeat" description="ANK" evidence="6">
    <location>
        <begin position="495"/>
        <end position="527"/>
    </location>
</feature>
<reference evidence="11 12" key="1">
    <citation type="journal article" date="2020" name="G3 (Bethesda)">
        <title>Draft Genome of the Common Snapping Turtle, Chelydra serpentina, a Model for Phenotypic Plasticity in Reptiles.</title>
        <authorList>
            <person name="Das D."/>
            <person name="Singh S.K."/>
            <person name="Bierstedt J."/>
            <person name="Erickson A."/>
            <person name="Galli G.L.J."/>
            <person name="Crossley D.A. 2nd"/>
            <person name="Rhen T."/>
        </authorList>
    </citation>
    <scope>NUCLEOTIDE SEQUENCE [LARGE SCALE GENOMIC DNA]</scope>
    <source>
        <strain evidence="11">KW</strain>
    </source>
</reference>
<keyword evidence="3 7" id="KW-0863">Zinc-finger</keyword>
<evidence type="ECO:0000313" key="11">
    <source>
        <dbReference type="EMBL" id="KAG6930886.1"/>
    </source>
</evidence>
<protein>
    <submittedName>
        <fullName evidence="11">BRCA1 associated RING domain 1</fullName>
    </submittedName>
</protein>
<feature type="non-terminal residue" evidence="11">
    <location>
        <position position="1"/>
    </location>
</feature>
<dbReference type="PROSITE" id="PS50297">
    <property type="entry name" value="ANK_REP_REGION"/>
    <property type="match status" value="3"/>
</dbReference>
<dbReference type="PROSITE" id="PS50089">
    <property type="entry name" value="ZF_RING_2"/>
    <property type="match status" value="1"/>
</dbReference>
<feature type="region of interest" description="Disordered" evidence="8">
    <location>
        <begin position="453"/>
        <end position="495"/>
    </location>
</feature>
<evidence type="ECO:0000259" key="9">
    <source>
        <dbReference type="PROSITE" id="PS50089"/>
    </source>
</evidence>
<dbReference type="InterPro" id="IPR001357">
    <property type="entry name" value="BRCT_dom"/>
</dbReference>
<feature type="repeat" description="ANK" evidence="6">
    <location>
        <begin position="528"/>
        <end position="560"/>
    </location>
</feature>
<feature type="repeat" description="ANK" evidence="6">
    <location>
        <begin position="561"/>
        <end position="593"/>
    </location>
</feature>
<dbReference type="Gene3D" id="1.25.40.20">
    <property type="entry name" value="Ankyrin repeat-containing domain"/>
    <property type="match status" value="1"/>
</dbReference>
<dbReference type="Pfam" id="PF12796">
    <property type="entry name" value="Ank_2"/>
    <property type="match status" value="1"/>
</dbReference>
<dbReference type="Pfam" id="PF16589">
    <property type="entry name" value="BRCT_2"/>
    <property type="match status" value="1"/>
</dbReference>
<dbReference type="InterPro" id="IPR013083">
    <property type="entry name" value="Znf_RING/FYVE/PHD"/>
</dbReference>
<keyword evidence="1" id="KW-0479">Metal-binding</keyword>
<dbReference type="PROSITE" id="PS50088">
    <property type="entry name" value="ANK_REPEAT"/>
    <property type="match status" value="3"/>
</dbReference>
<dbReference type="InterPro" id="IPR017907">
    <property type="entry name" value="Znf_RING_CS"/>
</dbReference>
<feature type="compositionally biased region" description="Basic residues" evidence="8">
    <location>
        <begin position="245"/>
        <end position="254"/>
    </location>
</feature>
<dbReference type="SUPFAM" id="SSF57850">
    <property type="entry name" value="RING/U-box"/>
    <property type="match status" value="1"/>
</dbReference>
<evidence type="ECO:0000256" key="6">
    <source>
        <dbReference type="PROSITE-ProRule" id="PRU00023"/>
    </source>
</evidence>
<dbReference type="SUPFAM" id="SSF52113">
    <property type="entry name" value="BRCT domain"/>
    <property type="match status" value="2"/>
</dbReference>
<feature type="domain" description="BRCT" evidence="10">
    <location>
        <begin position="630"/>
        <end position="722"/>
    </location>
</feature>
<dbReference type="CDD" id="cd17720">
    <property type="entry name" value="BRCT_Bard1_rpt2"/>
    <property type="match status" value="1"/>
</dbReference>
<accession>A0A8T1SP18</accession>
<dbReference type="GO" id="GO:0031436">
    <property type="term" value="C:BRCA1-BARD1 complex"/>
    <property type="evidence" value="ECO:0007669"/>
    <property type="project" value="TreeGrafter"/>
</dbReference>
<evidence type="ECO:0000256" key="7">
    <source>
        <dbReference type="PROSITE-ProRule" id="PRU00175"/>
    </source>
</evidence>
<keyword evidence="5 6" id="KW-0040">ANK repeat</keyword>
<dbReference type="PROSITE" id="PS50172">
    <property type="entry name" value="BRCT"/>
    <property type="match status" value="2"/>
</dbReference>
<evidence type="ECO:0000256" key="3">
    <source>
        <dbReference type="ARBA" id="ARBA00022771"/>
    </source>
</evidence>
<keyword evidence="12" id="KW-1185">Reference proteome</keyword>
<gene>
    <name evidence="11" type="primary">BARD1</name>
    <name evidence="11" type="ORF">G0U57_002788</name>
</gene>
<dbReference type="PROSITE" id="PS00518">
    <property type="entry name" value="ZF_RING_1"/>
    <property type="match status" value="1"/>
</dbReference>
<dbReference type="CDD" id="cd16496">
    <property type="entry name" value="RING-HC_BARD1"/>
    <property type="match status" value="1"/>
</dbReference>
<dbReference type="InterPro" id="IPR036770">
    <property type="entry name" value="Ankyrin_rpt-contain_sf"/>
</dbReference>
<comment type="caution">
    <text evidence="11">The sequence shown here is derived from an EMBL/GenBank/DDBJ whole genome shotgun (WGS) entry which is preliminary data.</text>
</comment>